<name>A0A7X0H8T1_9BACT</name>
<dbReference type="GO" id="GO:0009432">
    <property type="term" value="P:SOS response"/>
    <property type="evidence" value="ECO:0007669"/>
    <property type="project" value="TreeGrafter"/>
</dbReference>
<dbReference type="Gene3D" id="3.40.1170.60">
    <property type="match status" value="1"/>
</dbReference>
<dbReference type="Proteomes" id="UP000541810">
    <property type="component" value="Unassembled WGS sequence"/>
</dbReference>
<comment type="similarity">
    <text evidence="1">Belongs to the DNA polymerase type-Y family.</text>
</comment>
<reference evidence="3 4" key="1">
    <citation type="submission" date="2020-08" db="EMBL/GenBank/DDBJ databases">
        <title>Genomic Encyclopedia of Type Strains, Phase IV (KMG-IV): sequencing the most valuable type-strain genomes for metagenomic binning, comparative biology and taxonomic classification.</title>
        <authorList>
            <person name="Goeker M."/>
        </authorList>
    </citation>
    <scope>NUCLEOTIDE SEQUENCE [LARGE SCALE GENOMIC DNA]</scope>
    <source>
        <strain evidence="3 4">DSM 103725</strain>
    </source>
</reference>
<dbReference type="EMBL" id="JACHGY010000001">
    <property type="protein sequence ID" value="MBB6429925.1"/>
    <property type="molecule type" value="Genomic_DNA"/>
</dbReference>
<proteinExistence type="inferred from homology"/>
<dbReference type="AlphaFoldDB" id="A0A7X0H8T1"/>
<dbReference type="Pfam" id="PF00817">
    <property type="entry name" value="IMS"/>
    <property type="match status" value="1"/>
</dbReference>
<dbReference type="PROSITE" id="PS50173">
    <property type="entry name" value="UMUC"/>
    <property type="match status" value="1"/>
</dbReference>
<dbReference type="PANTHER" id="PTHR11076">
    <property type="entry name" value="DNA REPAIR POLYMERASE UMUC / TRANSFERASE FAMILY MEMBER"/>
    <property type="match status" value="1"/>
</dbReference>
<dbReference type="GO" id="GO:0006281">
    <property type="term" value="P:DNA repair"/>
    <property type="evidence" value="ECO:0007669"/>
    <property type="project" value="InterPro"/>
</dbReference>
<comment type="caution">
    <text evidence="3">The sequence shown here is derived from an EMBL/GenBank/DDBJ whole genome shotgun (WGS) entry which is preliminary data.</text>
</comment>
<evidence type="ECO:0000256" key="1">
    <source>
        <dbReference type="ARBA" id="ARBA00010945"/>
    </source>
</evidence>
<dbReference type="InterPro" id="IPR043128">
    <property type="entry name" value="Rev_trsase/Diguanyl_cyclase"/>
</dbReference>
<dbReference type="GO" id="GO:0042276">
    <property type="term" value="P:error-prone translesion synthesis"/>
    <property type="evidence" value="ECO:0007669"/>
    <property type="project" value="TreeGrafter"/>
</dbReference>
<sequence>MFALVDANLFYASVEQVFDPDAAKRPVVVLSNNDGVVIAASRDAKSLGLEMFRPYFEIKHLLHGKNVKVLSSNYTLYDDMSRRLVDIYRQHAEAVEIYSIDECFLTLGGIPPRRLLHWGREIRRQALQWTGIPTGVGIGPSKTLAKLANHMAKRDPMPGQPEGVCVLSSDHAIGVALGRIELGQSMTLGDAGSCPQPVT</sequence>
<feature type="domain" description="UmuC" evidence="2">
    <location>
        <begin position="2"/>
        <end position="153"/>
    </location>
</feature>
<keyword evidence="3" id="KW-0808">Transferase</keyword>
<dbReference type="InterPro" id="IPR001126">
    <property type="entry name" value="UmuC"/>
</dbReference>
<evidence type="ECO:0000259" key="2">
    <source>
        <dbReference type="PROSITE" id="PS50173"/>
    </source>
</evidence>
<dbReference type="InterPro" id="IPR043502">
    <property type="entry name" value="DNA/RNA_pol_sf"/>
</dbReference>
<protein>
    <submittedName>
        <fullName evidence="3">Nucleotidyltransferase/DNA polymerase involved in DNA repair</fullName>
    </submittedName>
</protein>
<accession>A0A7X0H8T1</accession>
<evidence type="ECO:0000313" key="4">
    <source>
        <dbReference type="Proteomes" id="UP000541810"/>
    </source>
</evidence>
<organism evidence="3 4">
    <name type="scientific">Algisphaera agarilytica</name>
    <dbReference type="NCBI Taxonomy" id="1385975"/>
    <lineage>
        <taxon>Bacteria</taxon>
        <taxon>Pseudomonadati</taxon>
        <taxon>Planctomycetota</taxon>
        <taxon>Phycisphaerae</taxon>
        <taxon>Phycisphaerales</taxon>
        <taxon>Phycisphaeraceae</taxon>
        <taxon>Algisphaera</taxon>
    </lineage>
</organism>
<dbReference type="SUPFAM" id="SSF56672">
    <property type="entry name" value="DNA/RNA polymerases"/>
    <property type="match status" value="1"/>
</dbReference>
<evidence type="ECO:0000313" key="3">
    <source>
        <dbReference type="EMBL" id="MBB6429925.1"/>
    </source>
</evidence>
<dbReference type="RefSeq" id="WP_184677477.1">
    <property type="nucleotide sequence ID" value="NZ_JACHGY010000001.1"/>
</dbReference>
<dbReference type="InterPro" id="IPR050116">
    <property type="entry name" value="DNA_polymerase-Y"/>
</dbReference>
<dbReference type="Gene3D" id="3.30.70.270">
    <property type="match status" value="1"/>
</dbReference>
<gene>
    <name evidence="3" type="ORF">HNQ40_001731</name>
</gene>
<dbReference type="GO" id="GO:0003887">
    <property type="term" value="F:DNA-directed DNA polymerase activity"/>
    <property type="evidence" value="ECO:0007669"/>
    <property type="project" value="TreeGrafter"/>
</dbReference>
<dbReference type="PANTHER" id="PTHR11076:SF34">
    <property type="entry name" value="PROTEIN UMUC"/>
    <property type="match status" value="1"/>
</dbReference>
<keyword evidence="4" id="KW-1185">Reference proteome</keyword>
<dbReference type="GO" id="GO:0005829">
    <property type="term" value="C:cytosol"/>
    <property type="evidence" value="ECO:0007669"/>
    <property type="project" value="TreeGrafter"/>
</dbReference>